<dbReference type="Proteomes" id="UP000568877">
    <property type="component" value="Unassembled WGS sequence"/>
</dbReference>
<evidence type="ECO:0000313" key="3">
    <source>
        <dbReference type="EMBL" id="GFP32140.1"/>
    </source>
</evidence>
<organism evidence="3 4">
    <name type="scientific">Candidatus Hakubella thermalkaliphila</name>
    <dbReference type="NCBI Taxonomy" id="2754717"/>
    <lineage>
        <taxon>Bacteria</taxon>
        <taxon>Bacillati</taxon>
        <taxon>Actinomycetota</taxon>
        <taxon>Actinomycetota incertae sedis</taxon>
        <taxon>Candidatus Hakubellales</taxon>
        <taxon>Candidatus Hakubellaceae</taxon>
        <taxon>Candidatus Hakubella</taxon>
    </lineage>
</organism>
<dbReference type="Gene3D" id="1.20.1050.140">
    <property type="match status" value="1"/>
</dbReference>
<comment type="caution">
    <text evidence="3">The sequence shown here is derived from an EMBL/GenBank/DDBJ whole genome shotgun (WGS) entry which is preliminary data.</text>
</comment>
<sequence>MNVRYYPGCSLHSTAKEYDLSARAVLSAFGLPILEVRDWNCCGATSAHSTNADLALALAARNLAQAEQEGADTVVTPCAACYSRLKKAAHAMVHSSVSRERAEDALGYSFGEIPRVLNLLEFVLAEIGTIAIEKRVARPLNLKLACYYGCLMLRPQEVTGVTDPENPTMLEEIVEALGARPVRWSYKTECCGANLSITSSDVVVKMVAPLLATAIDAGADALVTACPLCQANLEMRRHADQHIPVFYFTELIGLSMDLPGTRRWLSKHLVSPGPLLARAGPVVRRGWPRRTETQVLAWVWEAV</sequence>
<protein>
    <submittedName>
        <fullName evidence="3">Heterodisulfide reductase subunit B2</fullName>
    </submittedName>
</protein>
<gene>
    <name evidence="3" type="ORF">HKBW3S42_00445</name>
</gene>
<dbReference type="PANTHER" id="PTHR42947">
    <property type="entry name" value="COB--COM HETERODISULFIDE REDUCTASE SUBUNIT B 1"/>
    <property type="match status" value="1"/>
</dbReference>
<feature type="domain" description="Cysteine-rich" evidence="2">
    <location>
        <begin position="145"/>
        <end position="233"/>
    </location>
</feature>
<keyword evidence="1" id="KW-0560">Oxidoreductase</keyword>
<evidence type="ECO:0000259" key="2">
    <source>
        <dbReference type="Pfam" id="PF02754"/>
    </source>
</evidence>
<dbReference type="InterPro" id="IPR051278">
    <property type="entry name" value="HdrB/HdrD_reductase"/>
</dbReference>
<dbReference type="Pfam" id="PF02754">
    <property type="entry name" value="CCG"/>
    <property type="match status" value="2"/>
</dbReference>
<reference evidence="3 4" key="1">
    <citation type="journal article" date="2020" name="Front. Microbiol.">
        <title>Single-cell genomics of novel Actinobacteria with the Wood-Ljungdahl pathway discovered in a serpentinizing system.</title>
        <authorList>
            <person name="Merino N."/>
            <person name="Kawai M."/>
            <person name="Boyd E.S."/>
            <person name="Colman D.R."/>
            <person name="McGlynn S.E."/>
            <person name="Nealson K.H."/>
            <person name="Kurokawa K."/>
            <person name="Hongoh Y."/>
        </authorList>
    </citation>
    <scope>NUCLEOTIDE SEQUENCE [LARGE SCALE GENOMIC DNA]</scope>
    <source>
        <strain evidence="3 4">S42</strain>
    </source>
</reference>
<accession>A0A6V8PJ39</accession>
<dbReference type="InterPro" id="IPR004017">
    <property type="entry name" value="Cys_rich_dom"/>
</dbReference>
<name>A0A6V8PJ39_9ACTN</name>
<feature type="domain" description="Cysteine-rich" evidence="2">
    <location>
        <begin position="3"/>
        <end position="86"/>
    </location>
</feature>
<evidence type="ECO:0000256" key="1">
    <source>
        <dbReference type="ARBA" id="ARBA00023002"/>
    </source>
</evidence>
<dbReference type="GO" id="GO:0016491">
    <property type="term" value="F:oxidoreductase activity"/>
    <property type="evidence" value="ECO:0007669"/>
    <property type="project" value="UniProtKB-KW"/>
</dbReference>
<evidence type="ECO:0000313" key="4">
    <source>
        <dbReference type="Proteomes" id="UP000568877"/>
    </source>
</evidence>
<dbReference type="AlphaFoldDB" id="A0A6V8PJ39"/>
<dbReference type="EMBL" id="BLSA01000037">
    <property type="protein sequence ID" value="GFP32140.1"/>
    <property type="molecule type" value="Genomic_DNA"/>
</dbReference>
<proteinExistence type="predicted"/>
<dbReference type="PANTHER" id="PTHR42947:SF1">
    <property type="entry name" value="COB--COM HETERODISULFIDE REDUCTASE SUBUNIT B 1"/>
    <property type="match status" value="1"/>
</dbReference>